<dbReference type="OrthoDB" id="9810250at2"/>
<dbReference type="EMBL" id="AZDA01000091">
    <property type="protein sequence ID" value="KRK34536.1"/>
    <property type="molecule type" value="Genomic_DNA"/>
</dbReference>
<feature type="DNA-binding region" description="H-T-H motif" evidence="2">
    <location>
        <begin position="29"/>
        <end position="48"/>
    </location>
</feature>
<comment type="caution">
    <text evidence="4">The sequence shown here is derived from an EMBL/GenBank/DDBJ whole genome shotgun (WGS) entry which is preliminary data.</text>
</comment>
<dbReference type="Pfam" id="PF00440">
    <property type="entry name" value="TetR_N"/>
    <property type="match status" value="1"/>
</dbReference>
<keyword evidence="1 2" id="KW-0238">DNA-binding</keyword>
<dbReference type="SUPFAM" id="SSF46689">
    <property type="entry name" value="Homeodomain-like"/>
    <property type="match status" value="1"/>
</dbReference>
<gene>
    <name evidence="4" type="ORF">FC07_GL000550</name>
</gene>
<evidence type="ECO:0000313" key="4">
    <source>
        <dbReference type="EMBL" id="KRK34536.1"/>
    </source>
</evidence>
<evidence type="ECO:0000256" key="1">
    <source>
        <dbReference type="ARBA" id="ARBA00023125"/>
    </source>
</evidence>
<dbReference type="InterPro" id="IPR009057">
    <property type="entry name" value="Homeodomain-like_sf"/>
</dbReference>
<dbReference type="InterPro" id="IPR001647">
    <property type="entry name" value="HTH_TetR"/>
</dbReference>
<dbReference type="Gene3D" id="1.10.357.10">
    <property type="entry name" value="Tetracycline Repressor, domain 2"/>
    <property type="match status" value="1"/>
</dbReference>
<evidence type="ECO:0000256" key="2">
    <source>
        <dbReference type="PROSITE-ProRule" id="PRU00335"/>
    </source>
</evidence>
<proteinExistence type="predicted"/>
<keyword evidence="5" id="KW-1185">Reference proteome</keyword>
<dbReference type="PATRIC" id="fig|1423726.3.peg.565"/>
<accession>A0A0R1GKL0</accession>
<organism evidence="4 5">
    <name type="scientific">Loigolactobacillus bifermentans DSM 20003</name>
    <dbReference type="NCBI Taxonomy" id="1423726"/>
    <lineage>
        <taxon>Bacteria</taxon>
        <taxon>Bacillati</taxon>
        <taxon>Bacillota</taxon>
        <taxon>Bacilli</taxon>
        <taxon>Lactobacillales</taxon>
        <taxon>Lactobacillaceae</taxon>
        <taxon>Loigolactobacillus</taxon>
    </lineage>
</organism>
<reference evidence="4 5" key="1">
    <citation type="journal article" date="2015" name="Genome Announc.">
        <title>Expanding the biotechnology potential of lactobacilli through comparative genomics of 213 strains and associated genera.</title>
        <authorList>
            <person name="Sun Z."/>
            <person name="Harris H.M."/>
            <person name="McCann A."/>
            <person name="Guo C."/>
            <person name="Argimon S."/>
            <person name="Zhang W."/>
            <person name="Yang X."/>
            <person name="Jeffery I.B."/>
            <person name="Cooney J.C."/>
            <person name="Kagawa T.F."/>
            <person name="Liu W."/>
            <person name="Song Y."/>
            <person name="Salvetti E."/>
            <person name="Wrobel A."/>
            <person name="Rasinkangas P."/>
            <person name="Parkhill J."/>
            <person name="Rea M.C."/>
            <person name="O'Sullivan O."/>
            <person name="Ritari J."/>
            <person name="Douillard F.P."/>
            <person name="Paul Ross R."/>
            <person name="Yang R."/>
            <person name="Briner A.E."/>
            <person name="Felis G.E."/>
            <person name="de Vos W.M."/>
            <person name="Barrangou R."/>
            <person name="Klaenhammer T.R."/>
            <person name="Caufield P.W."/>
            <person name="Cui Y."/>
            <person name="Zhang H."/>
            <person name="O'Toole P.W."/>
        </authorList>
    </citation>
    <scope>NUCLEOTIDE SEQUENCE [LARGE SCALE GENOMIC DNA]</scope>
    <source>
        <strain evidence="4 5">DSM 20003</strain>
    </source>
</reference>
<dbReference type="PROSITE" id="PS50977">
    <property type="entry name" value="HTH_TETR_2"/>
    <property type="match status" value="1"/>
</dbReference>
<dbReference type="AlphaFoldDB" id="A0A0R1GKL0"/>
<dbReference type="RefSeq" id="WP_057904978.1">
    <property type="nucleotide sequence ID" value="NZ_AZDA01000091.1"/>
</dbReference>
<dbReference type="STRING" id="1423726.FC07_GL000550"/>
<sequence length="172" mass="19912">MDLRTERTLAWITQAFVDRVLANGFDQVTVSQLAIDAKISRKTFYAHYLDKYDLAEKLGQTLLDQYATSLKARLTDQNADLQTMIDTLIAPQHEGRLLQALLTIHTTEFDFEHQFSVLLAQRVRAFWHTDDPLEQAIVVNFALTTIRYYAGSDEVFSLERQRRIMQRLAALF</sequence>
<evidence type="ECO:0000313" key="5">
    <source>
        <dbReference type="Proteomes" id="UP000051461"/>
    </source>
</evidence>
<protein>
    <recommendedName>
        <fullName evidence="3">HTH tetR-type domain-containing protein</fullName>
    </recommendedName>
</protein>
<feature type="domain" description="HTH tetR-type" evidence="3">
    <location>
        <begin position="6"/>
        <end position="66"/>
    </location>
</feature>
<dbReference type="PANTHER" id="PTHR43479:SF7">
    <property type="entry name" value="TETR-FAMILY TRANSCRIPTIONAL REGULATOR"/>
    <property type="match status" value="1"/>
</dbReference>
<dbReference type="GO" id="GO:0003677">
    <property type="term" value="F:DNA binding"/>
    <property type="evidence" value="ECO:0007669"/>
    <property type="project" value="UniProtKB-UniRule"/>
</dbReference>
<evidence type="ECO:0000259" key="3">
    <source>
        <dbReference type="PROSITE" id="PS50977"/>
    </source>
</evidence>
<dbReference type="Proteomes" id="UP000051461">
    <property type="component" value="Unassembled WGS sequence"/>
</dbReference>
<name>A0A0R1GKL0_9LACO</name>
<dbReference type="PANTHER" id="PTHR43479">
    <property type="entry name" value="ACREF/ENVCD OPERON REPRESSOR-RELATED"/>
    <property type="match status" value="1"/>
</dbReference>
<dbReference type="InterPro" id="IPR050624">
    <property type="entry name" value="HTH-type_Tx_Regulator"/>
</dbReference>